<dbReference type="EMBL" id="JAFGIX010000046">
    <property type="protein sequence ID" value="MBN1573334.1"/>
    <property type="molecule type" value="Genomic_DNA"/>
</dbReference>
<dbReference type="SMART" id="SM00481">
    <property type="entry name" value="POLIIIAc"/>
    <property type="match status" value="1"/>
</dbReference>
<dbReference type="InterPro" id="IPR052018">
    <property type="entry name" value="PHP_domain"/>
</dbReference>
<dbReference type="Proteomes" id="UP000809273">
    <property type="component" value="Unassembled WGS sequence"/>
</dbReference>
<dbReference type="GO" id="GO:0035312">
    <property type="term" value="F:5'-3' DNA exonuclease activity"/>
    <property type="evidence" value="ECO:0007669"/>
    <property type="project" value="TreeGrafter"/>
</dbReference>
<dbReference type="PANTHER" id="PTHR42924:SF3">
    <property type="entry name" value="POLYMERASE_HISTIDINOL PHOSPHATASE N-TERMINAL DOMAIN-CONTAINING PROTEIN"/>
    <property type="match status" value="1"/>
</dbReference>
<proteinExistence type="predicted"/>
<dbReference type="InterPro" id="IPR004013">
    <property type="entry name" value="PHP_dom"/>
</dbReference>
<accession>A0A9D8PNK0</accession>
<dbReference type="CDD" id="cd07438">
    <property type="entry name" value="PHP_HisPPase_AMP"/>
    <property type="match status" value="1"/>
</dbReference>
<organism evidence="2 3">
    <name type="scientific">Candidatus Zymogenus saltonus</name>
    <dbReference type="NCBI Taxonomy" id="2844893"/>
    <lineage>
        <taxon>Bacteria</taxon>
        <taxon>Deltaproteobacteria</taxon>
        <taxon>Candidatus Zymogenia</taxon>
        <taxon>Candidatus Zymogeniales</taxon>
        <taxon>Candidatus Zymogenaceae</taxon>
        <taxon>Candidatus Zymogenus</taxon>
    </lineage>
</organism>
<dbReference type="InterPro" id="IPR003141">
    <property type="entry name" value="Pol/His_phosphatase_N"/>
</dbReference>
<reference evidence="2" key="1">
    <citation type="journal article" date="2021" name="Environ. Microbiol.">
        <title>Genomic characterization of three novel Desulfobacterota classes expand the metabolic and phylogenetic diversity of the phylum.</title>
        <authorList>
            <person name="Murphy C.L."/>
            <person name="Biggerstaff J."/>
            <person name="Eichhorn A."/>
            <person name="Ewing E."/>
            <person name="Shahan R."/>
            <person name="Soriano D."/>
            <person name="Stewart S."/>
            <person name="VanMol K."/>
            <person name="Walker R."/>
            <person name="Walters P."/>
            <person name="Elshahed M.S."/>
            <person name="Youssef N.H."/>
        </authorList>
    </citation>
    <scope>NUCLEOTIDE SEQUENCE</scope>
    <source>
        <strain evidence="2">Zod_Metabat.24</strain>
    </source>
</reference>
<dbReference type="InterPro" id="IPR016195">
    <property type="entry name" value="Pol/histidinol_Pase-like"/>
</dbReference>
<dbReference type="Pfam" id="PF02811">
    <property type="entry name" value="PHP"/>
    <property type="match status" value="1"/>
</dbReference>
<dbReference type="Gene3D" id="3.20.20.140">
    <property type="entry name" value="Metal-dependent hydrolases"/>
    <property type="match status" value="1"/>
</dbReference>
<dbReference type="GO" id="GO:0004534">
    <property type="term" value="F:5'-3' RNA exonuclease activity"/>
    <property type="evidence" value="ECO:0007669"/>
    <property type="project" value="TreeGrafter"/>
</dbReference>
<sequence length="299" mass="32975">MIDLHTHTTASDGTLTPEQLIRHAHEIGISAISVTDHDTTDGVAIARTEAEKRGVFFIQGIEISAEYSDQGTMHILGYFIDENNDRMIEVLDFLKRSRRLRNPKMIKLLNEAGISITMEDVVNEAGGGQVGRPHFARTMIKKGFASSINEVFDKYIKKGGPCYVNKERLSPEKSIELILTAGGIPVIAHPKTLGVSDHGDLKKLIIELMDYGLMGMECYYFSHTKAETEGYIELAEELGLLVTGGTDFHGENKPNIRLGVGKGDLKIPDDLAEKLKAAHEKMVTGKKVEGRGLETGKRK</sequence>
<name>A0A9D8PNK0_9DELT</name>
<comment type="caution">
    <text evidence="2">The sequence shown here is derived from an EMBL/GenBank/DDBJ whole genome shotgun (WGS) entry which is preliminary data.</text>
</comment>
<dbReference type="SUPFAM" id="SSF89550">
    <property type="entry name" value="PHP domain-like"/>
    <property type="match status" value="1"/>
</dbReference>
<evidence type="ECO:0000313" key="2">
    <source>
        <dbReference type="EMBL" id="MBN1573334.1"/>
    </source>
</evidence>
<dbReference type="PANTHER" id="PTHR42924">
    <property type="entry name" value="EXONUCLEASE"/>
    <property type="match status" value="1"/>
</dbReference>
<evidence type="ECO:0000313" key="3">
    <source>
        <dbReference type="Proteomes" id="UP000809273"/>
    </source>
</evidence>
<reference evidence="2" key="2">
    <citation type="submission" date="2021-01" db="EMBL/GenBank/DDBJ databases">
        <authorList>
            <person name="Hahn C.R."/>
            <person name="Youssef N.H."/>
            <person name="Elshahed M."/>
        </authorList>
    </citation>
    <scope>NUCLEOTIDE SEQUENCE</scope>
    <source>
        <strain evidence="2">Zod_Metabat.24</strain>
    </source>
</reference>
<dbReference type="AlphaFoldDB" id="A0A9D8PNK0"/>
<dbReference type="Gene3D" id="1.10.150.650">
    <property type="match status" value="1"/>
</dbReference>
<gene>
    <name evidence="2" type="ORF">JW984_09085</name>
</gene>
<feature type="domain" description="Polymerase/histidinol phosphatase N-terminal" evidence="1">
    <location>
        <begin position="2"/>
        <end position="67"/>
    </location>
</feature>
<evidence type="ECO:0000259" key="1">
    <source>
        <dbReference type="SMART" id="SM00481"/>
    </source>
</evidence>
<protein>
    <submittedName>
        <fullName evidence="2">PHP domain-containing protein</fullName>
    </submittedName>
</protein>